<evidence type="ECO:0000313" key="12">
    <source>
        <dbReference type="EMBL" id="WNM57516.1"/>
    </source>
</evidence>
<dbReference type="Pfam" id="PF21082">
    <property type="entry name" value="MS_channel_3rd"/>
    <property type="match status" value="1"/>
</dbReference>
<dbReference type="InterPro" id="IPR010920">
    <property type="entry name" value="LSM_dom_sf"/>
</dbReference>
<evidence type="ECO:0000256" key="1">
    <source>
        <dbReference type="ARBA" id="ARBA00004651"/>
    </source>
</evidence>
<organism evidence="12 13">
    <name type="scientific">Candidatus Nitrospira allomarina</name>
    <dbReference type="NCBI Taxonomy" id="3020900"/>
    <lineage>
        <taxon>Bacteria</taxon>
        <taxon>Pseudomonadati</taxon>
        <taxon>Nitrospirota</taxon>
        <taxon>Nitrospiria</taxon>
        <taxon>Nitrospirales</taxon>
        <taxon>Nitrospiraceae</taxon>
        <taxon>Nitrospira</taxon>
    </lineage>
</organism>
<evidence type="ECO:0000259" key="11">
    <source>
        <dbReference type="Pfam" id="PF21088"/>
    </source>
</evidence>
<dbReference type="EMBL" id="CP116967">
    <property type="protein sequence ID" value="WNM57516.1"/>
    <property type="molecule type" value="Genomic_DNA"/>
</dbReference>
<dbReference type="InterPro" id="IPR011014">
    <property type="entry name" value="MscS_channel_TM-2"/>
</dbReference>
<accession>A0AA96G9R5</accession>
<evidence type="ECO:0000256" key="5">
    <source>
        <dbReference type="ARBA" id="ARBA00022989"/>
    </source>
</evidence>
<reference evidence="12 13" key="1">
    <citation type="submission" date="2023-01" db="EMBL/GenBank/DDBJ databases">
        <title>Cultivation and genomic characterization of new, ubiquitous marine nitrite-oxidizing bacteria from the Nitrospirales.</title>
        <authorList>
            <person name="Mueller A.J."/>
            <person name="Daebeler A."/>
            <person name="Herbold C.W."/>
            <person name="Kirkegaard R.H."/>
            <person name="Daims H."/>
        </authorList>
    </citation>
    <scope>NUCLEOTIDE SEQUENCE [LARGE SCALE GENOMIC DNA]</scope>
    <source>
        <strain evidence="12 13">VA</strain>
    </source>
</reference>
<dbReference type="SUPFAM" id="SSF82689">
    <property type="entry name" value="Mechanosensitive channel protein MscS (YggB), C-terminal domain"/>
    <property type="match status" value="1"/>
</dbReference>
<dbReference type="Pfam" id="PF00924">
    <property type="entry name" value="MS_channel_2nd"/>
    <property type="match status" value="1"/>
</dbReference>
<dbReference type="RefSeq" id="WP_312642077.1">
    <property type="nucleotide sequence ID" value="NZ_CP116967.1"/>
</dbReference>
<dbReference type="Gene3D" id="2.30.30.60">
    <property type="match status" value="1"/>
</dbReference>
<dbReference type="PANTHER" id="PTHR30566">
    <property type="entry name" value="YNAI-RELATED MECHANOSENSITIVE ION CHANNEL"/>
    <property type="match status" value="1"/>
</dbReference>
<feature type="domain" description="Mechanosensitive ion channel MscS" evidence="9">
    <location>
        <begin position="384"/>
        <end position="450"/>
    </location>
</feature>
<evidence type="ECO:0000256" key="7">
    <source>
        <dbReference type="SAM" id="MobiDB-lite"/>
    </source>
</evidence>
<evidence type="ECO:0000256" key="8">
    <source>
        <dbReference type="SAM" id="Phobius"/>
    </source>
</evidence>
<dbReference type="Proteomes" id="UP001302719">
    <property type="component" value="Chromosome"/>
</dbReference>
<proteinExistence type="inferred from homology"/>
<comment type="similarity">
    <text evidence="2">Belongs to the MscS (TC 1.A.23) family.</text>
</comment>
<evidence type="ECO:0000256" key="6">
    <source>
        <dbReference type="ARBA" id="ARBA00023136"/>
    </source>
</evidence>
<dbReference type="AlphaFoldDB" id="A0AA96G9R5"/>
<keyword evidence="4 8" id="KW-0812">Transmembrane</keyword>
<feature type="compositionally biased region" description="Basic and acidic residues" evidence="7">
    <location>
        <begin position="54"/>
        <end position="63"/>
    </location>
</feature>
<feature type="transmembrane region" description="Helical" evidence="8">
    <location>
        <begin position="332"/>
        <end position="355"/>
    </location>
</feature>
<dbReference type="GO" id="GO:0005886">
    <property type="term" value="C:plasma membrane"/>
    <property type="evidence" value="ECO:0007669"/>
    <property type="project" value="UniProtKB-SubCell"/>
</dbReference>
<dbReference type="InterPro" id="IPR049142">
    <property type="entry name" value="MS_channel_1st"/>
</dbReference>
<dbReference type="PROSITE" id="PS01246">
    <property type="entry name" value="UPF0003"/>
    <property type="match status" value="1"/>
</dbReference>
<feature type="transmembrane region" description="Helical" evidence="8">
    <location>
        <begin position="222"/>
        <end position="250"/>
    </location>
</feature>
<evidence type="ECO:0000259" key="10">
    <source>
        <dbReference type="Pfam" id="PF21082"/>
    </source>
</evidence>
<dbReference type="InterPro" id="IPR006685">
    <property type="entry name" value="MscS_channel_2nd"/>
</dbReference>
<dbReference type="InterPro" id="IPR006686">
    <property type="entry name" value="MscS_channel_CS"/>
</dbReference>
<feature type="domain" description="Mechanosensitive ion channel transmembrane helices 2/3" evidence="11">
    <location>
        <begin position="343"/>
        <end position="382"/>
    </location>
</feature>
<keyword evidence="6 8" id="KW-0472">Membrane</keyword>
<feature type="domain" description="Mechanosensitive ion channel MscS C-terminal" evidence="10">
    <location>
        <begin position="462"/>
        <end position="543"/>
    </location>
</feature>
<dbReference type="KEGG" id="nall:PP769_16325"/>
<dbReference type="InterPro" id="IPR023408">
    <property type="entry name" value="MscS_beta-dom_sf"/>
</dbReference>
<comment type="subcellular location">
    <subcellularLocation>
        <location evidence="1">Cell membrane</location>
        <topology evidence="1">Multi-pass membrane protein</topology>
    </subcellularLocation>
</comment>
<gene>
    <name evidence="12" type="ORF">PP769_16325</name>
</gene>
<feature type="region of interest" description="Disordered" evidence="7">
    <location>
        <begin position="44"/>
        <end position="79"/>
    </location>
</feature>
<evidence type="ECO:0000256" key="4">
    <source>
        <dbReference type="ARBA" id="ARBA00022692"/>
    </source>
</evidence>
<dbReference type="GO" id="GO:0008381">
    <property type="term" value="F:mechanosensitive monoatomic ion channel activity"/>
    <property type="evidence" value="ECO:0007669"/>
    <property type="project" value="UniProtKB-ARBA"/>
</dbReference>
<dbReference type="InterPro" id="IPR011066">
    <property type="entry name" value="MscS_channel_C_sf"/>
</dbReference>
<dbReference type="PANTHER" id="PTHR30566:SF5">
    <property type="entry name" value="MECHANOSENSITIVE ION CHANNEL PROTEIN 1, MITOCHONDRIAL-RELATED"/>
    <property type="match status" value="1"/>
</dbReference>
<evidence type="ECO:0000256" key="3">
    <source>
        <dbReference type="ARBA" id="ARBA00022475"/>
    </source>
</evidence>
<evidence type="ECO:0000256" key="2">
    <source>
        <dbReference type="ARBA" id="ARBA00008017"/>
    </source>
</evidence>
<evidence type="ECO:0000313" key="13">
    <source>
        <dbReference type="Proteomes" id="UP001302719"/>
    </source>
</evidence>
<keyword evidence="5 8" id="KW-1133">Transmembrane helix</keyword>
<dbReference type="SUPFAM" id="SSF82861">
    <property type="entry name" value="Mechanosensitive channel protein MscS (YggB), transmembrane region"/>
    <property type="match status" value="1"/>
</dbReference>
<name>A0AA96G9R5_9BACT</name>
<feature type="transmembrane region" description="Helical" evidence="8">
    <location>
        <begin position="271"/>
        <end position="291"/>
    </location>
</feature>
<dbReference type="InterPro" id="IPR049278">
    <property type="entry name" value="MS_channel_C"/>
</dbReference>
<keyword evidence="3" id="KW-1003">Cell membrane</keyword>
<dbReference type="SUPFAM" id="SSF50182">
    <property type="entry name" value="Sm-like ribonucleoproteins"/>
    <property type="match status" value="1"/>
</dbReference>
<feature type="transmembrane region" description="Helical" evidence="8">
    <location>
        <begin position="361"/>
        <end position="381"/>
    </location>
</feature>
<dbReference type="Pfam" id="PF21088">
    <property type="entry name" value="MS_channel_1st"/>
    <property type="match status" value="1"/>
</dbReference>
<protein>
    <submittedName>
        <fullName evidence="12">Mechanosensitive ion channel family protein</fullName>
    </submittedName>
</protein>
<keyword evidence="13" id="KW-1185">Reference proteome</keyword>
<evidence type="ECO:0000259" key="9">
    <source>
        <dbReference type="Pfam" id="PF00924"/>
    </source>
</evidence>
<sequence>MHARKRVTNFMCQVLALLIGLSTADFMLGGFALGQPTLKEIVAGKEPSTNEELEQGKSEDTKNSKLPIPDDPFGRGTPRGTVEGFLTAGKEGRYERATEYLDFRYLPGKIAKIPQPYLARQFEIVLDRALWIDPTDLSIDTTGKQEDGLPSYRDSVGHIEVGGRTIDILLQRVPREDGVFIWKFSNATVAQIPGLYQKYGYGYLENIFPDAFFDLKMLGLEIWLWVGLVTIAILAYGAAYALTSLIHLVVRSRPSPSRDQLSRLVKGPGRFLLFLLIARVLIEYINPPIWFQAVLQARTVMTIALIWTIFCMVDFMLARLTQRFERQGKSSAVVILSPLGTGLKTLFVIIALLVWLDNLGFEVTTILAGLGIGGVAVALALQKPIENLISAITLYTSQPVAVGDFCRFGDNIGTVEEIGLRATKVRTLDNTIITVPNVDFAQTQLENYSKRKKIWYHPQVRLRHETTPDQIRFILVEIRKLLYAHPKVLPDPARIRFQEFGSFSFNLEIFAYVDVTDYGEFLEVAEDLNLRIMDIVQKAGASFALPSQTLHMEKGKGPDTHLGDAAEAQVKEWREQQALYLPNFPADKIAELQGTLEYPPPGAPVSATAS</sequence>
<feature type="transmembrane region" description="Helical" evidence="8">
    <location>
        <begin position="297"/>
        <end position="320"/>
    </location>
</feature>
<dbReference type="Gene3D" id="3.30.70.100">
    <property type="match status" value="1"/>
</dbReference>
<dbReference type="Gene3D" id="1.10.287.1260">
    <property type="match status" value="1"/>
</dbReference>